<evidence type="ECO:0000256" key="1">
    <source>
        <dbReference type="ARBA" id="ARBA00004141"/>
    </source>
</evidence>
<proteinExistence type="inferred from homology"/>
<comment type="similarity">
    <text evidence="2">Belongs to the TMEM170 family.</text>
</comment>
<evidence type="ECO:0000313" key="8">
    <source>
        <dbReference type="Proteomes" id="UP001301958"/>
    </source>
</evidence>
<reference evidence="7" key="2">
    <citation type="submission" date="2023-05" db="EMBL/GenBank/DDBJ databases">
        <authorList>
            <consortium name="Lawrence Berkeley National Laboratory"/>
            <person name="Steindorff A."/>
            <person name="Hensen N."/>
            <person name="Bonometti L."/>
            <person name="Westerberg I."/>
            <person name="Brannstrom I.O."/>
            <person name="Guillou S."/>
            <person name="Cros-Aarteil S."/>
            <person name="Calhoun S."/>
            <person name="Haridas S."/>
            <person name="Kuo A."/>
            <person name="Mondo S."/>
            <person name="Pangilinan J."/>
            <person name="Riley R."/>
            <person name="Labutti K."/>
            <person name="Andreopoulos B."/>
            <person name="Lipzen A."/>
            <person name="Chen C."/>
            <person name="Yanf M."/>
            <person name="Daum C."/>
            <person name="Ng V."/>
            <person name="Clum A."/>
            <person name="Ohm R."/>
            <person name="Martin F."/>
            <person name="Silar P."/>
            <person name="Natvig D."/>
            <person name="Lalanne C."/>
            <person name="Gautier V."/>
            <person name="Ament-Velasquez S.L."/>
            <person name="Kruys A."/>
            <person name="Hutchinson M.I."/>
            <person name="Powell A.J."/>
            <person name="Barry K."/>
            <person name="Miller A.N."/>
            <person name="Grigoriev I.V."/>
            <person name="Debuchy R."/>
            <person name="Gladieux P."/>
            <person name="Thoren M.H."/>
            <person name="Johannesson H."/>
        </authorList>
    </citation>
    <scope>NUCLEOTIDE SEQUENCE</scope>
    <source>
        <strain evidence="7">CBS 990.96</strain>
    </source>
</reference>
<keyword evidence="8" id="KW-1185">Reference proteome</keyword>
<dbReference type="PANTHER" id="PTHR22779">
    <property type="entry name" value="SD17342P"/>
    <property type="match status" value="1"/>
</dbReference>
<keyword evidence="3 6" id="KW-0812">Transmembrane</keyword>
<dbReference type="InterPro" id="IPR019334">
    <property type="entry name" value="TMEM170A/B/YPR153W-like"/>
</dbReference>
<reference evidence="7" key="1">
    <citation type="journal article" date="2023" name="Mol. Phylogenet. Evol.">
        <title>Genome-scale phylogeny and comparative genomics of the fungal order Sordariales.</title>
        <authorList>
            <person name="Hensen N."/>
            <person name="Bonometti L."/>
            <person name="Westerberg I."/>
            <person name="Brannstrom I.O."/>
            <person name="Guillou S."/>
            <person name="Cros-Aarteil S."/>
            <person name="Calhoun S."/>
            <person name="Haridas S."/>
            <person name="Kuo A."/>
            <person name="Mondo S."/>
            <person name="Pangilinan J."/>
            <person name="Riley R."/>
            <person name="LaButti K."/>
            <person name="Andreopoulos B."/>
            <person name="Lipzen A."/>
            <person name="Chen C."/>
            <person name="Yan M."/>
            <person name="Daum C."/>
            <person name="Ng V."/>
            <person name="Clum A."/>
            <person name="Steindorff A."/>
            <person name="Ohm R.A."/>
            <person name="Martin F."/>
            <person name="Silar P."/>
            <person name="Natvig D.O."/>
            <person name="Lalanne C."/>
            <person name="Gautier V."/>
            <person name="Ament-Velasquez S.L."/>
            <person name="Kruys A."/>
            <person name="Hutchinson M.I."/>
            <person name="Powell A.J."/>
            <person name="Barry K."/>
            <person name="Miller A.N."/>
            <person name="Grigoriev I.V."/>
            <person name="Debuchy R."/>
            <person name="Gladieux P."/>
            <person name="Hiltunen Thoren M."/>
            <person name="Johannesson H."/>
        </authorList>
    </citation>
    <scope>NUCLEOTIDE SEQUENCE</scope>
    <source>
        <strain evidence="7">CBS 990.96</strain>
    </source>
</reference>
<evidence type="ECO:0000256" key="4">
    <source>
        <dbReference type="ARBA" id="ARBA00022989"/>
    </source>
</evidence>
<name>A0AAN7BWG0_9PEZI</name>
<evidence type="ECO:0000256" key="5">
    <source>
        <dbReference type="ARBA" id="ARBA00023136"/>
    </source>
</evidence>
<dbReference type="EMBL" id="MU865296">
    <property type="protein sequence ID" value="KAK4230835.1"/>
    <property type="molecule type" value="Genomic_DNA"/>
</dbReference>
<comment type="subcellular location">
    <subcellularLocation>
        <location evidence="1">Membrane</location>
        <topology evidence="1">Multi-pass membrane protein</topology>
    </subcellularLocation>
</comment>
<dbReference type="Proteomes" id="UP001301958">
    <property type="component" value="Unassembled WGS sequence"/>
</dbReference>
<evidence type="ECO:0000256" key="2">
    <source>
        <dbReference type="ARBA" id="ARBA00006325"/>
    </source>
</evidence>
<keyword evidence="4 6" id="KW-1133">Transmembrane helix</keyword>
<protein>
    <recommendedName>
        <fullName evidence="9">Integral membrane protein</fullName>
    </recommendedName>
</protein>
<dbReference type="PANTHER" id="PTHR22779:SF6">
    <property type="entry name" value="SD17342P"/>
    <property type="match status" value="1"/>
</dbReference>
<feature type="transmembrane region" description="Helical" evidence="6">
    <location>
        <begin position="40"/>
        <end position="60"/>
    </location>
</feature>
<keyword evidence="5 6" id="KW-0472">Membrane</keyword>
<dbReference type="GO" id="GO:0016020">
    <property type="term" value="C:membrane"/>
    <property type="evidence" value="ECO:0007669"/>
    <property type="project" value="UniProtKB-SubCell"/>
</dbReference>
<comment type="caution">
    <text evidence="7">The sequence shown here is derived from an EMBL/GenBank/DDBJ whole genome shotgun (WGS) entry which is preliminary data.</text>
</comment>
<evidence type="ECO:0008006" key="9">
    <source>
        <dbReference type="Google" id="ProtNLM"/>
    </source>
</evidence>
<evidence type="ECO:0000256" key="3">
    <source>
        <dbReference type="ARBA" id="ARBA00022692"/>
    </source>
</evidence>
<feature type="non-terminal residue" evidence="7">
    <location>
        <position position="1"/>
    </location>
</feature>
<gene>
    <name evidence="7" type="ORF">QBC38DRAFT_356191</name>
</gene>
<feature type="transmembrane region" description="Helical" evidence="6">
    <location>
        <begin position="72"/>
        <end position="101"/>
    </location>
</feature>
<feature type="transmembrane region" description="Helical" evidence="6">
    <location>
        <begin position="113"/>
        <end position="133"/>
    </location>
</feature>
<dbReference type="AlphaFoldDB" id="A0AAN7BWG0"/>
<dbReference type="Pfam" id="PF10190">
    <property type="entry name" value="Tmemb_170"/>
    <property type="match status" value="1"/>
</dbReference>
<evidence type="ECO:0000256" key="6">
    <source>
        <dbReference type="SAM" id="Phobius"/>
    </source>
</evidence>
<evidence type="ECO:0000313" key="7">
    <source>
        <dbReference type="EMBL" id="KAK4230835.1"/>
    </source>
</evidence>
<organism evidence="7 8">
    <name type="scientific">Podospora fimiseda</name>
    <dbReference type="NCBI Taxonomy" id="252190"/>
    <lineage>
        <taxon>Eukaryota</taxon>
        <taxon>Fungi</taxon>
        <taxon>Dikarya</taxon>
        <taxon>Ascomycota</taxon>
        <taxon>Pezizomycotina</taxon>
        <taxon>Sordariomycetes</taxon>
        <taxon>Sordariomycetidae</taxon>
        <taxon>Sordariales</taxon>
        <taxon>Podosporaceae</taxon>
        <taxon>Podospora</taxon>
    </lineage>
</organism>
<accession>A0AAN7BWG0</accession>
<sequence length="137" mass="15476">VRRDPPAEGYTQPPFPSLFWPPQETKVSLQELDDIWKFTLYWTLILYGIFHLGAVGIAVVMQVGKRRSHWKYLWLVPLIYFLIAGFEAVIAGTVVGLMIGAGYLAGSFTMSTWVPFVWGWVNVLVLIVSSFRIQGGL</sequence>